<reference evidence="3 4" key="1">
    <citation type="submission" date="2017-10" db="EMBL/GenBank/DDBJ databases">
        <authorList>
            <person name="Regsiter A."/>
            <person name="William W."/>
        </authorList>
    </citation>
    <scope>NUCLEOTIDE SEQUENCE [LARGE SCALE GENOMIC DNA]</scope>
    <source>
        <strain evidence="1 4">CFBP6984</strain>
        <strain evidence="2 3">CFBP7430</strain>
    </source>
</reference>
<organism evidence="2 3">
    <name type="scientific">Xanthomonas campestris pv. phaseoli</name>
    <dbReference type="NCBI Taxonomy" id="317013"/>
    <lineage>
        <taxon>Bacteria</taxon>
        <taxon>Pseudomonadati</taxon>
        <taxon>Pseudomonadota</taxon>
        <taxon>Gammaproteobacteria</taxon>
        <taxon>Lysobacterales</taxon>
        <taxon>Lysobacteraceae</taxon>
        <taxon>Xanthomonas</taxon>
    </lineage>
</organism>
<evidence type="ECO:0008006" key="5">
    <source>
        <dbReference type="Google" id="ProtNLM"/>
    </source>
</evidence>
<gene>
    <name evidence="1" type="ORF">XAP6984_420145</name>
    <name evidence="2" type="ORF">XAP7430_400162</name>
</gene>
<keyword evidence="4" id="KW-1185">Reference proteome</keyword>
<proteinExistence type="predicted"/>
<sequence length="62" mass="6402">MLLGAMGMQRAAENRHLGVAGQGSVACKGDVHDANGKQCKQLFYVTSDGLARCAGHVARAAC</sequence>
<protein>
    <recommendedName>
        <fullName evidence="5">Secreted protein</fullName>
    </recommendedName>
</protein>
<dbReference type="AlphaFoldDB" id="A0AB38E0Q2"/>
<dbReference type="Proteomes" id="UP000234181">
    <property type="component" value="Unassembled WGS sequence"/>
</dbReference>
<accession>A0AB38E0Q2</accession>
<dbReference type="EMBL" id="OCYS01000095">
    <property type="protein sequence ID" value="SON89092.1"/>
    <property type="molecule type" value="Genomic_DNA"/>
</dbReference>
<evidence type="ECO:0000313" key="4">
    <source>
        <dbReference type="Proteomes" id="UP000234181"/>
    </source>
</evidence>
<name>A0AB38E0Q2_XANCH</name>
<dbReference type="Proteomes" id="UP000234166">
    <property type="component" value="Unassembled WGS sequence"/>
</dbReference>
<evidence type="ECO:0000313" key="3">
    <source>
        <dbReference type="Proteomes" id="UP000234166"/>
    </source>
</evidence>
<comment type="caution">
    <text evidence="2">The sequence shown here is derived from an EMBL/GenBank/DDBJ whole genome shotgun (WGS) entry which is preliminary data.</text>
</comment>
<evidence type="ECO:0000313" key="1">
    <source>
        <dbReference type="EMBL" id="SON81773.1"/>
    </source>
</evidence>
<evidence type="ECO:0000313" key="2">
    <source>
        <dbReference type="EMBL" id="SON89092.1"/>
    </source>
</evidence>
<dbReference type="EMBL" id="OCYT01000098">
    <property type="protein sequence ID" value="SON81773.1"/>
    <property type="molecule type" value="Genomic_DNA"/>
</dbReference>